<feature type="non-terminal residue" evidence="2">
    <location>
        <position position="172"/>
    </location>
</feature>
<organism evidence="2">
    <name type="scientific">Clastoptera arizonana</name>
    <name type="common">Arizona spittle bug</name>
    <dbReference type="NCBI Taxonomy" id="38151"/>
    <lineage>
        <taxon>Eukaryota</taxon>
        <taxon>Metazoa</taxon>
        <taxon>Ecdysozoa</taxon>
        <taxon>Arthropoda</taxon>
        <taxon>Hexapoda</taxon>
        <taxon>Insecta</taxon>
        <taxon>Pterygota</taxon>
        <taxon>Neoptera</taxon>
        <taxon>Paraneoptera</taxon>
        <taxon>Hemiptera</taxon>
        <taxon>Auchenorrhyncha</taxon>
        <taxon>Cercopoidea</taxon>
        <taxon>Clastopteridae</taxon>
        <taxon>Clastoptera</taxon>
    </lineage>
</organism>
<accession>A0A1B6DT83</accession>
<dbReference type="AlphaFoldDB" id="A0A1B6DT83"/>
<feature type="compositionally biased region" description="Basic and acidic residues" evidence="1">
    <location>
        <begin position="69"/>
        <end position="93"/>
    </location>
</feature>
<feature type="region of interest" description="Disordered" evidence="1">
    <location>
        <begin position="1"/>
        <end position="44"/>
    </location>
</feature>
<proteinExistence type="predicted"/>
<dbReference type="EMBL" id="GEDC01008412">
    <property type="protein sequence ID" value="JAS28886.1"/>
    <property type="molecule type" value="Transcribed_RNA"/>
</dbReference>
<feature type="compositionally biased region" description="Basic residues" evidence="1">
    <location>
        <begin position="1"/>
        <end position="13"/>
    </location>
</feature>
<evidence type="ECO:0000313" key="2">
    <source>
        <dbReference type="EMBL" id="JAS28886.1"/>
    </source>
</evidence>
<protein>
    <submittedName>
        <fullName evidence="2">Uncharacterized protein</fullName>
    </submittedName>
</protein>
<name>A0A1B6DT83_9HEMI</name>
<reference evidence="2" key="1">
    <citation type="submission" date="2015-12" db="EMBL/GenBank/DDBJ databases">
        <title>De novo transcriptome assembly of four potential Pierce s Disease insect vectors from Arizona vineyards.</title>
        <authorList>
            <person name="Tassone E.E."/>
        </authorList>
    </citation>
    <scope>NUCLEOTIDE SEQUENCE</scope>
</reference>
<evidence type="ECO:0000256" key="1">
    <source>
        <dbReference type="SAM" id="MobiDB-lite"/>
    </source>
</evidence>
<gene>
    <name evidence="2" type="ORF">g.14853</name>
</gene>
<sequence length="172" mass="19764">MFLRSKSGKKRVIKGNEINQHLDAQEEHSMSDTTPTSKLLSKLKDLPESNETFIKFHYRKNDPIVNEDGFSRRDSERRKDVSQREDKRMKDGLNKTTLKNNEEEGAIGSTQPQSNLQHWRSIDFANSSKDLSEQFRKRRNEAVFAVYTGTEESNGPFSPPDTQLVSDVTVTE</sequence>
<feature type="region of interest" description="Disordered" evidence="1">
    <location>
        <begin position="150"/>
        <end position="172"/>
    </location>
</feature>
<feature type="region of interest" description="Disordered" evidence="1">
    <location>
        <begin position="64"/>
        <end position="115"/>
    </location>
</feature>